<dbReference type="GO" id="GO:0006508">
    <property type="term" value="P:proteolysis"/>
    <property type="evidence" value="ECO:0007669"/>
    <property type="project" value="InterPro"/>
</dbReference>
<dbReference type="Gene3D" id="3.40.50.1820">
    <property type="entry name" value="alpha/beta hydrolase"/>
    <property type="match status" value="1"/>
</dbReference>
<dbReference type="OrthoDB" id="416344at2759"/>
<evidence type="ECO:0000313" key="5">
    <source>
        <dbReference type="Proteomes" id="UP000660262"/>
    </source>
</evidence>
<keyword evidence="1" id="KW-0378">Hydrolase</keyword>
<gene>
    <name evidence="4" type="ORF">PPROV_000015400</name>
</gene>
<accession>A0A830H460</accession>
<protein>
    <recommendedName>
        <fullName evidence="3">Peptidase S9 prolyl oligopeptidase catalytic domain-containing protein</fullName>
    </recommendedName>
</protein>
<dbReference type="InterPro" id="IPR001375">
    <property type="entry name" value="Peptidase_S9_cat"/>
</dbReference>
<dbReference type="AlphaFoldDB" id="A0A830H460"/>
<dbReference type="InterPro" id="IPR029058">
    <property type="entry name" value="AB_hydrolase_fold"/>
</dbReference>
<dbReference type="Pfam" id="PF00326">
    <property type="entry name" value="Peptidase_S9"/>
    <property type="match status" value="1"/>
</dbReference>
<dbReference type="PANTHER" id="PTHR42776">
    <property type="entry name" value="SERINE PEPTIDASE S9 FAMILY MEMBER"/>
    <property type="match status" value="1"/>
</dbReference>
<evidence type="ECO:0000259" key="3">
    <source>
        <dbReference type="Pfam" id="PF00326"/>
    </source>
</evidence>
<evidence type="ECO:0000256" key="1">
    <source>
        <dbReference type="ARBA" id="ARBA00022801"/>
    </source>
</evidence>
<dbReference type="SUPFAM" id="SSF82171">
    <property type="entry name" value="DPP6 N-terminal domain-like"/>
    <property type="match status" value="1"/>
</dbReference>
<organism evidence="4 5">
    <name type="scientific">Pycnococcus provasolii</name>
    <dbReference type="NCBI Taxonomy" id="41880"/>
    <lineage>
        <taxon>Eukaryota</taxon>
        <taxon>Viridiplantae</taxon>
        <taxon>Chlorophyta</taxon>
        <taxon>Pseudoscourfieldiophyceae</taxon>
        <taxon>Pseudoscourfieldiales</taxon>
        <taxon>Pycnococcaceae</taxon>
        <taxon>Pycnococcus</taxon>
    </lineage>
</organism>
<reference evidence="4" key="1">
    <citation type="submission" date="2020-10" db="EMBL/GenBank/DDBJ databases">
        <title>Unveiling of a novel bifunctional photoreceptor, Dualchrome1, isolated from a cosmopolitan green alga.</title>
        <authorList>
            <person name="Suzuki S."/>
            <person name="Kawachi M."/>
        </authorList>
    </citation>
    <scope>NUCLEOTIDE SEQUENCE</scope>
    <source>
        <strain evidence="4">NIES 2893</strain>
    </source>
</reference>
<comment type="caution">
    <text evidence="4">The sequence shown here is derived from an EMBL/GenBank/DDBJ whole genome shotgun (WGS) entry which is preliminary data.</text>
</comment>
<dbReference type="GO" id="GO:0004252">
    <property type="term" value="F:serine-type endopeptidase activity"/>
    <property type="evidence" value="ECO:0007669"/>
    <property type="project" value="TreeGrafter"/>
</dbReference>
<evidence type="ECO:0000313" key="4">
    <source>
        <dbReference type="EMBL" id="GHP01398.1"/>
    </source>
</evidence>
<dbReference type="Gene3D" id="2.120.10.30">
    <property type="entry name" value="TolB, C-terminal domain"/>
    <property type="match status" value="1"/>
</dbReference>
<keyword evidence="5" id="KW-1185">Reference proteome</keyword>
<feature type="region of interest" description="Disordered" evidence="2">
    <location>
        <begin position="16"/>
        <end position="43"/>
    </location>
</feature>
<dbReference type="EMBL" id="BNJQ01000001">
    <property type="protein sequence ID" value="GHP01398.1"/>
    <property type="molecule type" value="Genomic_DNA"/>
</dbReference>
<feature type="domain" description="Peptidase S9 prolyl oligopeptidase catalytic" evidence="3">
    <location>
        <begin position="499"/>
        <end position="705"/>
    </location>
</feature>
<evidence type="ECO:0000256" key="2">
    <source>
        <dbReference type="SAM" id="MobiDB-lite"/>
    </source>
</evidence>
<dbReference type="Proteomes" id="UP000660262">
    <property type="component" value="Unassembled WGS sequence"/>
</dbReference>
<dbReference type="InterPro" id="IPR011042">
    <property type="entry name" value="6-blade_b-propeller_TolB-like"/>
</dbReference>
<feature type="compositionally biased region" description="Polar residues" evidence="2">
    <location>
        <begin position="29"/>
        <end position="42"/>
    </location>
</feature>
<dbReference type="SUPFAM" id="SSF53474">
    <property type="entry name" value="alpha/beta-Hydrolases"/>
    <property type="match status" value="1"/>
</dbReference>
<dbReference type="PANTHER" id="PTHR42776:SF27">
    <property type="entry name" value="DIPEPTIDYL PEPTIDASE FAMILY MEMBER 6"/>
    <property type="match status" value="1"/>
</dbReference>
<name>A0A830H460_9CHLO</name>
<proteinExistence type="predicted"/>
<sequence length="706" mass="78325">MHSALLTLLKRATYAPGTRRRRRTAANAQDGSSPTSPSNHMETINIPALDPLIASRLDAYQNTRSASVLGFGSEQVFGGGLLIATRFAETSQVHHVKSPLAMRRQLTFAREPIKAFTQPPPNTKCRQGFVTGSDVGGDEQIQFTFHDALTGRTRLLTDGASQNRSAKFEAPNGTRIAFSSNVRRTDLFDIYVVDAPMHEPDDTWVQPPTRRRIVTWTEPGYLFISDFASSTLLMRHYTSVSESVFYLVNADKDEQQQPTRVWPPKGTTASVKCGRLWTDVSGRVTGVIFASDEGGEFATLRYYDIASQKTKELISAEQVPWDVEDIELLSFGHKVGGLVVVAYNEDGASTLHTFVVDGESPAALTNVTLNRMHLPESLGELGSMHLRRNTSDEQKGVATLAFGFISATSPTDAFTMQLNEDGEQCAEESMVRWTDSEVGGLDKRTFVAPELVRIKSFDGLTISGYLYKPPRATSTTPCPVIVHPHGGPEGQHRPGFASLYQYLCVELGVAVLDPNVRGSDGYGKTFVTLDDGYKREDSVKDLGAFLDWICTKDDLDAKRVAVWGGSYGGYMSLAALVHYGDRLRCGISMVGITNFVTFLENTSAYRRDLRRCKYGDERIPEMREFLQRISPLTSAHKIRCPVFLAQGARDPRVPVSEARQMREAMSNDASDKWFMVAPNEGHGFRRKGNRDAYQMALVQFLQEHLL</sequence>